<dbReference type="GO" id="GO:0005634">
    <property type="term" value="C:nucleus"/>
    <property type="evidence" value="ECO:0007669"/>
    <property type="project" value="TreeGrafter"/>
</dbReference>
<dbReference type="SMART" id="SM00360">
    <property type="entry name" value="RRM"/>
    <property type="match status" value="2"/>
</dbReference>
<dbReference type="Gene3D" id="3.30.70.330">
    <property type="match status" value="2"/>
</dbReference>
<dbReference type="PANTHER" id="PTHR23003">
    <property type="entry name" value="RNA RECOGNITION MOTIF RRM DOMAIN CONTAINING PROTEIN"/>
    <property type="match status" value="1"/>
</dbReference>
<dbReference type="SUPFAM" id="SSF54928">
    <property type="entry name" value="RNA-binding domain, RBD"/>
    <property type="match status" value="1"/>
</dbReference>
<dbReference type="InterPro" id="IPR050374">
    <property type="entry name" value="RRT5_SRSF_SR"/>
</dbReference>
<feature type="compositionally biased region" description="Basic and acidic residues" evidence="3">
    <location>
        <begin position="230"/>
        <end position="240"/>
    </location>
</feature>
<evidence type="ECO:0000313" key="5">
    <source>
        <dbReference type="Proteomes" id="UP000887540"/>
    </source>
</evidence>
<dbReference type="InterPro" id="IPR012677">
    <property type="entry name" value="Nucleotide-bd_a/b_plait_sf"/>
</dbReference>
<dbReference type="PROSITE" id="PS50102">
    <property type="entry name" value="RRM"/>
    <property type="match status" value="2"/>
</dbReference>
<dbReference type="Pfam" id="PF00076">
    <property type="entry name" value="RRM_1"/>
    <property type="match status" value="2"/>
</dbReference>
<dbReference type="InterPro" id="IPR000504">
    <property type="entry name" value="RRM_dom"/>
</dbReference>
<keyword evidence="5" id="KW-1185">Reference proteome</keyword>
<dbReference type="Proteomes" id="UP000887540">
    <property type="component" value="Unplaced"/>
</dbReference>
<feature type="region of interest" description="Disordered" evidence="3">
    <location>
        <begin position="104"/>
        <end position="125"/>
    </location>
</feature>
<feature type="domain" description="RRM" evidence="4">
    <location>
        <begin position="128"/>
        <end position="193"/>
    </location>
</feature>
<sequence>MSENRVFIGRLPHRATERDIEHLFRNFKVRDVVLKAGFGFVELHDSRDADDACYELNGKELLGERIVVEMSKGRRQDRGGYGGGGGYGGRGGYDRGYGGGGGFGGRGGDRYGSRPRSSRFPAPHSTRYRLVVENLSSQANWQDLKDMMRGSTYADAHKKTPGEGIICFESSDDLKRAIEKYDGKDLYGKRIRLIDDTVKGSRSRSRSPRRSRSRSARSRSPRQSRSRSPAPKDSREGSRD</sequence>
<dbReference type="InterPro" id="IPR035979">
    <property type="entry name" value="RBD_domain_sf"/>
</dbReference>
<evidence type="ECO:0000313" key="6">
    <source>
        <dbReference type="WBParaSite" id="ACRNAN_scaffold5894.g15796.t1"/>
    </source>
</evidence>
<keyword evidence="1 2" id="KW-0694">RNA-binding</keyword>
<evidence type="ECO:0000256" key="3">
    <source>
        <dbReference type="SAM" id="MobiDB-lite"/>
    </source>
</evidence>
<protein>
    <submittedName>
        <fullName evidence="6">RRM domain-containing protein</fullName>
    </submittedName>
</protein>
<dbReference type="PANTHER" id="PTHR23003:SF51">
    <property type="entry name" value="SERINE-ARGININE PROTEIN 55"/>
    <property type="match status" value="1"/>
</dbReference>
<feature type="compositionally biased region" description="Basic residues" evidence="3">
    <location>
        <begin position="201"/>
        <end position="225"/>
    </location>
</feature>
<evidence type="ECO:0000256" key="1">
    <source>
        <dbReference type="ARBA" id="ARBA00022884"/>
    </source>
</evidence>
<dbReference type="GO" id="GO:0003729">
    <property type="term" value="F:mRNA binding"/>
    <property type="evidence" value="ECO:0007669"/>
    <property type="project" value="TreeGrafter"/>
</dbReference>
<proteinExistence type="predicted"/>
<feature type="region of interest" description="Disordered" evidence="3">
    <location>
        <begin position="197"/>
        <end position="240"/>
    </location>
</feature>
<feature type="domain" description="RRM" evidence="4">
    <location>
        <begin position="4"/>
        <end position="73"/>
    </location>
</feature>
<evidence type="ECO:0000256" key="2">
    <source>
        <dbReference type="PROSITE-ProRule" id="PRU00176"/>
    </source>
</evidence>
<dbReference type="CDD" id="cd12337">
    <property type="entry name" value="RRM1_SRSF4_like"/>
    <property type="match status" value="1"/>
</dbReference>
<accession>A0A914E772</accession>
<evidence type="ECO:0000259" key="4">
    <source>
        <dbReference type="PROSITE" id="PS50102"/>
    </source>
</evidence>
<name>A0A914E772_9BILA</name>
<dbReference type="GO" id="GO:0005737">
    <property type="term" value="C:cytoplasm"/>
    <property type="evidence" value="ECO:0007669"/>
    <property type="project" value="TreeGrafter"/>
</dbReference>
<reference evidence="6" key="1">
    <citation type="submission" date="2022-11" db="UniProtKB">
        <authorList>
            <consortium name="WormBaseParasite"/>
        </authorList>
    </citation>
    <scope>IDENTIFICATION</scope>
</reference>
<dbReference type="AlphaFoldDB" id="A0A914E772"/>
<dbReference type="WBParaSite" id="ACRNAN_scaffold5894.g15796.t1">
    <property type="protein sequence ID" value="ACRNAN_scaffold5894.g15796.t1"/>
    <property type="gene ID" value="ACRNAN_scaffold5894.g15796"/>
</dbReference>
<organism evidence="5 6">
    <name type="scientific">Acrobeloides nanus</name>
    <dbReference type="NCBI Taxonomy" id="290746"/>
    <lineage>
        <taxon>Eukaryota</taxon>
        <taxon>Metazoa</taxon>
        <taxon>Ecdysozoa</taxon>
        <taxon>Nematoda</taxon>
        <taxon>Chromadorea</taxon>
        <taxon>Rhabditida</taxon>
        <taxon>Tylenchina</taxon>
        <taxon>Cephalobomorpha</taxon>
        <taxon>Cephaloboidea</taxon>
        <taxon>Cephalobidae</taxon>
        <taxon>Acrobeloides</taxon>
    </lineage>
</organism>